<proteinExistence type="inferred from homology"/>
<dbReference type="SUPFAM" id="SSF52096">
    <property type="entry name" value="ClpP/crotonase"/>
    <property type="match status" value="1"/>
</dbReference>
<dbReference type="PROSITE" id="PS00166">
    <property type="entry name" value="ENOYL_COA_HYDRATASE"/>
    <property type="match status" value="1"/>
</dbReference>
<dbReference type="InterPro" id="IPR029045">
    <property type="entry name" value="ClpP/crotonase-like_dom_sf"/>
</dbReference>
<dbReference type="InterPro" id="IPR018376">
    <property type="entry name" value="Enoyl-CoA_hyd/isom_CS"/>
</dbReference>
<dbReference type="STRING" id="946333.A4W93_18665"/>
<dbReference type="Gene3D" id="1.10.12.10">
    <property type="entry name" value="Lyase 2-enoyl-coa Hydratase, Chain A, domain 2"/>
    <property type="match status" value="1"/>
</dbReference>
<evidence type="ECO:0000313" key="5">
    <source>
        <dbReference type="Proteomes" id="UP000193427"/>
    </source>
</evidence>
<dbReference type="EMBL" id="CP015118">
    <property type="protein sequence ID" value="ARN21755.1"/>
    <property type="molecule type" value="Genomic_DNA"/>
</dbReference>
<gene>
    <name evidence="4" type="ORF">A4W93_18665</name>
</gene>
<dbReference type="CDD" id="cd06558">
    <property type="entry name" value="crotonase-like"/>
    <property type="match status" value="1"/>
</dbReference>
<dbReference type="Gene3D" id="3.90.226.10">
    <property type="entry name" value="2-enoyl-CoA Hydratase, Chain A, domain 1"/>
    <property type="match status" value="1"/>
</dbReference>
<evidence type="ECO:0000256" key="2">
    <source>
        <dbReference type="ARBA" id="ARBA00023239"/>
    </source>
</evidence>
<dbReference type="PANTHER" id="PTHR11941">
    <property type="entry name" value="ENOYL-COA HYDRATASE-RELATED"/>
    <property type="match status" value="1"/>
</dbReference>
<dbReference type="OrthoDB" id="9148881at2"/>
<dbReference type="InterPro" id="IPR001753">
    <property type="entry name" value="Enoyl-CoA_hydra/iso"/>
</dbReference>
<organism evidence="4 5">
    <name type="scientific">Piscinibacter gummiphilus</name>
    <dbReference type="NCBI Taxonomy" id="946333"/>
    <lineage>
        <taxon>Bacteria</taxon>
        <taxon>Pseudomonadati</taxon>
        <taxon>Pseudomonadota</taxon>
        <taxon>Betaproteobacteria</taxon>
        <taxon>Burkholderiales</taxon>
        <taxon>Sphaerotilaceae</taxon>
        <taxon>Piscinibacter</taxon>
    </lineage>
</organism>
<dbReference type="RefSeq" id="WP_085752045.1">
    <property type="nucleotide sequence ID" value="NZ_BSPR01000011.1"/>
</dbReference>
<reference evidence="4 5" key="1">
    <citation type="submission" date="2016-04" db="EMBL/GenBank/DDBJ databases">
        <title>Complete genome sequence of natural rubber-degrading, novel Gram-negative bacterium, Rhizobacter gummiphilus strain NS21.</title>
        <authorList>
            <person name="Tabata M."/>
            <person name="Kasai D."/>
            <person name="Fukuda M."/>
        </authorList>
    </citation>
    <scope>NUCLEOTIDE SEQUENCE [LARGE SCALE GENOMIC DNA]</scope>
    <source>
        <strain evidence="4 5">NS21</strain>
    </source>
</reference>
<dbReference type="AlphaFoldDB" id="A0A1W6LBV7"/>
<evidence type="ECO:0000256" key="3">
    <source>
        <dbReference type="RuleBase" id="RU003707"/>
    </source>
</evidence>
<dbReference type="PANTHER" id="PTHR11941:SF54">
    <property type="entry name" value="ENOYL-COA HYDRATASE, MITOCHONDRIAL"/>
    <property type="match status" value="1"/>
</dbReference>
<name>A0A1W6LBV7_9BURK</name>
<sequence>MHDSPSSERYADGRILLDCHDGIATIRFNHPEKHNAMSVEMWEGFGFALQAARDDATVRVLVLTGEGGKAFVSGGDISQFEETHRTPEARAEMERRAGAWRRLLSGFPRPTISSIRGYCIGGGLGLALATDIRLAAHGSQFGIPAAKLNIAYPFDGMRLLMQAVGPSWARLLMFTAMRIGSDEAERIGLVNRAVPGDELEAATHDIARQIAANAPLSVAAARLTIREALKDPADRDLGAIADIARACALAEDTVEGRRAFMEKRTPRFTGR</sequence>
<evidence type="ECO:0000313" key="4">
    <source>
        <dbReference type="EMBL" id="ARN21755.1"/>
    </source>
</evidence>
<accession>A0A1W6LBV7</accession>
<dbReference type="KEGG" id="rgu:A4W93_18665"/>
<keyword evidence="2" id="KW-0456">Lyase</keyword>
<dbReference type="Proteomes" id="UP000193427">
    <property type="component" value="Chromosome"/>
</dbReference>
<protein>
    <submittedName>
        <fullName evidence="4">Enoyl-CoA hydratase</fullName>
    </submittedName>
</protein>
<dbReference type="NCBIfam" id="NF004781">
    <property type="entry name" value="PRK06127.1"/>
    <property type="match status" value="1"/>
</dbReference>
<dbReference type="GO" id="GO:0006635">
    <property type="term" value="P:fatty acid beta-oxidation"/>
    <property type="evidence" value="ECO:0007669"/>
    <property type="project" value="TreeGrafter"/>
</dbReference>
<dbReference type="GO" id="GO:0016829">
    <property type="term" value="F:lyase activity"/>
    <property type="evidence" value="ECO:0007669"/>
    <property type="project" value="UniProtKB-KW"/>
</dbReference>
<evidence type="ECO:0000256" key="1">
    <source>
        <dbReference type="ARBA" id="ARBA00005254"/>
    </source>
</evidence>
<dbReference type="InterPro" id="IPR014748">
    <property type="entry name" value="Enoyl-CoA_hydra_C"/>
</dbReference>
<keyword evidence="5" id="KW-1185">Reference proteome</keyword>
<dbReference type="Pfam" id="PF00378">
    <property type="entry name" value="ECH_1"/>
    <property type="match status" value="1"/>
</dbReference>
<comment type="similarity">
    <text evidence="1 3">Belongs to the enoyl-CoA hydratase/isomerase family.</text>
</comment>